<accession>A0A5J5BJB2</accession>
<evidence type="ECO:0000313" key="1">
    <source>
        <dbReference type="EMBL" id="KAA8542869.1"/>
    </source>
</evidence>
<sequence>MKFTTVKLALTFGVAIEDLSHHDPSKVLDRAANTHKMSERPRSYDREGDGAAKGLGLVMADETIVNGVASEAVDRTRLCETLLDVEEWGQIVLVGILLRYVIVRHGLVRESILLTSCSTESYHSEKDGPKTNFELKENIDDMGGGIFADDLGLVKTLTLLSLIAFDKYSSSIDSSNHIGGVNVDKAEEEDEGDERFVVRFWNTARLFRSLCQIVPLAKVSRFSRIRNRGVRGTILKTD</sequence>
<evidence type="ECO:0000313" key="2">
    <source>
        <dbReference type="Proteomes" id="UP000325577"/>
    </source>
</evidence>
<protein>
    <submittedName>
        <fullName evidence="1">Uncharacterized protein</fullName>
    </submittedName>
</protein>
<dbReference type="AlphaFoldDB" id="A0A5J5BJB2"/>
<reference evidence="1 2" key="1">
    <citation type="submission" date="2019-09" db="EMBL/GenBank/DDBJ databases">
        <title>A chromosome-level genome assembly of the Chinese tupelo Nyssa sinensis.</title>
        <authorList>
            <person name="Yang X."/>
            <person name="Kang M."/>
            <person name="Yang Y."/>
            <person name="Xiong H."/>
            <person name="Wang M."/>
            <person name="Zhang Z."/>
            <person name="Wang Z."/>
            <person name="Wu H."/>
            <person name="Ma T."/>
            <person name="Liu J."/>
            <person name="Xi Z."/>
        </authorList>
    </citation>
    <scope>NUCLEOTIDE SEQUENCE [LARGE SCALE GENOMIC DNA]</scope>
    <source>
        <strain evidence="1">J267</strain>
        <tissue evidence="1">Leaf</tissue>
    </source>
</reference>
<keyword evidence="2" id="KW-1185">Reference proteome</keyword>
<name>A0A5J5BJB2_9ASTE</name>
<dbReference type="Proteomes" id="UP000325577">
    <property type="component" value="Linkage Group LG12"/>
</dbReference>
<dbReference type="EMBL" id="CM018035">
    <property type="protein sequence ID" value="KAA8542869.1"/>
    <property type="molecule type" value="Genomic_DNA"/>
</dbReference>
<gene>
    <name evidence="1" type="ORF">F0562_024021</name>
</gene>
<proteinExistence type="predicted"/>
<organism evidence="1 2">
    <name type="scientific">Nyssa sinensis</name>
    <dbReference type="NCBI Taxonomy" id="561372"/>
    <lineage>
        <taxon>Eukaryota</taxon>
        <taxon>Viridiplantae</taxon>
        <taxon>Streptophyta</taxon>
        <taxon>Embryophyta</taxon>
        <taxon>Tracheophyta</taxon>
        <taxon>Spermatophyta</taxon>
        <taxon>Magnoliopsida</taxon>
        <taxon>eudicotyledons</taxon>
        <taxon>Gunneridae</taxon>
        <taxon>Pentapetalae</taxon>
        <taxon>asterids</taxon>
        <taxon>Cornales</taxon>
        <taxon>Nyssaceae</taxon>
        <taxon>Nyssa</taxon>
    </lineage>
</organism>
<dbReference type="OrthoDB" id="1712989at2759"/>